<dbReference type="Gene3D" id="3.40.50.10540">
    <property type="entry name" value="Crotonobetainyl-coa:carnitine coa-transferase, domain 1"/>
    <property type="match status" value="1"/>
</dbReference>
<gene>
    <name evidence="2" type="ORF">WG66_15267</name>
</gene>
<dbReference type="GO" id="GO:0003824">
    <property type="term" value="F:catalytic activity"/>
    <property type="evidence" value="ECO:0007669"/>
    <property type="project" value="InterPro"/>
</dbReference>
<dbReference type="eggNOG" id="KOG3957">
    <property type="taxonomic scope" value="Eukaryota"/>
</dbReference>
<comment type="similarity">
    <text evidence="1">Belongs to the CoA-transferase III family.</text>
</comment>
<accession>A0A0W0F731</accession>
<protein>
    <recommendedName>
        <fullName evidence="4">CAIB/BAIF family enzyme</fullName>
    </recommendedName>
</protein>
<sequence>MSTYSVPAEAFRLLKDGLIDNPLHSSAPPEVREVYNLVEYQGSNDPSVPINWRFAESISAIKGSQACMVNVLLKKKYGISPQKVIINTDHACLIFMSYALSQIDPDGKKITVYNFEEFNKLFPSQMRDPHYRSPHNSACTNIYKTRDGRFYHIHGSLDATQTQAALGIPHVYDVKPGDTVHSIYAEKVAQYDASTLDKLMNDEYRQAGTICQSTEEYLSSEHGKANAHVGLYEVHHIPNPSQKSTWWTMPEGTQPDPSRPLFGLKVVDLTRIIAAPTIGRELAELGASVMRITSPNVSDVQGLNFDLGWGKWSTHLDLKQEGDREKLRALIKECDIVIEGYRPGAMKKWGFGKEDILNMIEGREKGIIYVHENCYGWNGPLSYRSGWQQISDAHCGVSLEYGCAMGHEEAVTPIFPNSDYCTGVAGAIGAIQAIIERGEKGGSFVVDVNNYFRPPFDLVAEILALQVALNYYSQWLVKTCGTYSLEVWEKVWNKHGRPVFHHKDDMLISMPVGFGLLMKNTPSLFNPSFFETRDNKAIGASVKTVKPIVNFPDGAVKLRFNVGCRPNGVDQPRWPADLRTEIVA</sequence>
<dbReference type="InterPro" id="IPR052985">
    <property type="entry name" value="CoA-trans_III_biosynth/detox"/>
</dbReference>
<dbReference type="SUPFAM" id="SSF89796">
    <property type="entry name" value="CoA-transferase family III (CaiB/BaiF)"/>
    <property type="match status" value="2"/>
</dbReference>
<dbReference type="EMBL" id="LATX01002251">
    <property type="protein sequence ID" value="KTB32154.1"/>
    <property type="molecule type" value="Genomic_DNA"/>
</dbReference>
<organism evidence="2 3">
    <name type="scientific">Moniliophthora roreri</name>
    <name type="common">Frosty pod rot fungus</name>
    <name type="synonym">Monilia roreri</name>
    <dbReference type="NCBI Taxonomy" id="221103"/>
    <lineage>
        <taxon>Eukaryota</taxon>
        <taxon>Fungi</taxon>
        <taxon>Dikarya</taxon>
        <taxon>Basidiomycota</taxon>
        <taxon>Agaricomycotina</taxon>
        <taxon>Agaricomycetes</taxon>
        <taxon>Agaricomycetidae</taxon>
        <taxon>Agaricales</taxon>
        <taxon>Marasmiineae</taxon>
        <taxon>Marasmiaceae</taxon>
        <taxon>Moniliophthora</taxon>
    </lineage>
</organism>
<proteinExistence type="inferred from homology"/>
<evidence type="ECO:0000313" key="3">
    <source>
        <dbReference type="Proteomes" id="UP000054988"/>
    </source>
</evidence>
<dbReference type="PANTHER" id="PTHR48229">
    <property type="entry name" value="CAIB/BAIF FAMILY ENZYME (AFU_ORTHOLOGUE AFUA_1G05360)-RELATED"/>
    <property type="match status" value="1"/>
</dbReference>
<name>A0A0W0F731_MONRR</name>
<reference evidence="2 3" key="1">
    <citation type="submission" date="2015-12" db="EMBL/GenBank/DDBJ databases">
        <title>Draft genome sequence of Moniliophthora roreri, the causal agent of frosty pod rot of cacao.</title>
        <authorList>
            <person name="Aime M.C."/>
            <person name="Diaz-Valderrama J.R."/>
            <person name="Kijpornyongpan T."/>
            <person name="Phillips-Mora W."/>
        </authorList>
    </citation>
    <scope>NUCLEOTIDE SEQUENCE [LARGE SCALE GENOMIC DNA]</scope>
    <source>
        <strain evidence="2 3">MCA 2952</strain>
    </source>
</reference>
<evidence type="ECO:0000313" key="2">
    <source>
        <dbReference type="EMBL" id="KTB32154.1"/>
    </source>
</evidence>
<dbReference type="InterPro" id="IPR023606">
    <property type="entry name" value="CoA-Trfase_III_dom_1_sf"/>
</dbReference>
<dbReference type="PANTHER" id="PTHR48229:SF2">
    <property type="entry name" value="CAIB_BAIF FAMILY PROTEIN"/>
    <property type="match status" value="1"/>
</dbReference>
<dbReference type="Pfam" id="PF02515">
    <property type="entry name" value="CoA_transf_3"/>
    <property type="match status" value="1"/>
</dbReference>
<evidence type="ECO:0008006" key="4">
    <source>
        <dbReference type="Google" id="ProtNLM"/>
    </source>
</evidence>
<dbReference type="Proteomes" id="UP000054988">
    <property type="component" value="Unassembled WGS sequence"/>
</dbReference>
<dbReference type="AlphaFoldDB" id="A0A0W0F731"/>
<comment type="caution">
    <text evidence="2">The sequence shown here is derived from an EMBL/GenBank/DDBJ whole genome shotgun (WGS) entry which is preliminary data.</text>
</comment>
<dbReference type="InterPro" id="IPR003673">
    <property type="entry name" value="CoA-Trfase_fam_III"/>
</dbReference>
<evidence type="ECO:0000256" key="1">
    <source>
        <dbReference type="ARBA" id="ARBA00008383"/>
    </source>
</evidence>